<sequence length="80" mass="8529">MLNRMKIACIFAGGAAAGLMVAICANVWMGRPGSAGGEVLILPLIGLLLYVGYEFGYLSAMTEAARRRRIRAQKGDVRNG</sequence>
<comment type="caution">
    <text evidence="2">The sequence shown here is derived from an EMBL/GenBank/DDBJ whole genome shotgun (WGS) entry which is preliminary data.</text>
</comment>
<dbReference type="EMBL" id="JBBMFA010000116">
    <property type="protein sequence ID" value="MEQ2521851.1"/>
    <property type="molecule type" value="Genomic_DNA"/>
</dbReference>
<gene>
    <name evidence="2" type="ORF">WMO24_15645</name>
</gene>
<feature type="transmembrane region" description="Helical" evidence="1">
    <location>
        <begin position="40"/>
        <end position="60"/>
    </location>
</feature>
<name>A0ABV1GJE1_9FIRM</name>
<keyword evidence="3" id="KW-1185">Reference proteome</keyword>
<protein>
    <submittedName>
        <fullName evidence="2">Uncharacterized protein</fullName>
    </submittedName>
</protein>
<accession>A0ABV1GJE1</accession>
<keyword evidence="1" id="KW-0812">Transmembrane</keyword>
<keyword evidence="1" id="KW-0472">Membrane</keyword>
<keyword evidence="1" id="KW-1133">Transmembrane helix</keyword>
<evidence type="ECO:0000313" key="2">
    <source>
        <dbReference type="EMBL" id="MEQ2521851.1"/>
    </source>
</evidence>
<dbReference type="RefSeq" id="WP_349217327.1">
    <property type="nucleotide sequence ID" value="NZ_JBBMFA010000116.1"/>
</dbReference>
<organism evidence="2 3">
    <name type="scientific">Ruthenibacterium intestinale</name>
    <dbReference type="NCBI Taxonomy" id="3133163"/>
    <lineage>
        <taxon>Bacteria</taxon>
        <taxon>Bacillati</taxon>
        <taxon>Bacillota</taxon>
        <taxon>Clostridia</taxon>
        <taxon>Eubacteriales</taxon>
        <taxon>Oscillospiraceae</taxon>
        <taxon>Ruthenibacterium</taxon>
    </lineage>
</organism>
<evidence type="ECO:0000256" key="1">
    <source>
        <dbReference type="SAM" id="Phobius"/>
    </source>
</evidence>
<reference evidence="2 3" key="1">
    <citation type="submission" date="2024-03" db="EMBL/GenBank/DDBJ databases">
        <title>Human intestinal bacterial collection.</title>
        <authorList>
            <person name="Pauvert C."/>
            <person name="Hitch T.C.A."/>
            <person name="Clavel T."/>
        </authorList>
    </citation>
    <scope>NUCLEOTIDE SEQUENCE [LARGE SCALE GENOMIC DNA]</scope>
    <source>
        <strain evidence="2 3">CLA-JM-H11</strain>
    </source>
</reference>
<proteinExistence type="predicted"/>
<evidence type="ECO:0000313" key="3">
    <source>
        <dbReference type="Proteomes" id="UP001477672"/>
    </source>
</evidence>
<dbReference type="Proteomes" id="UP001477672">
    <property type="component" value="Unassembled WGS sequence"/>
</dbReference>